<reference evidence="2 3" key="1">
    <citation type="journal article" date="2015" name="Stand. Genomic Sci.">
        <title>Genomic Encyclopedia of Bacterial and Archaeal Type Strains, Phase III: the genomes of soil and plant-associated and newly described type strains.</title>
        <authorList>
            <person name="Whitman W.B."/>
            <person name="Woyke T."/>
            <person name="Klenk H.P."/>
            <person name="Zhou Y."/>
            <person name="Lilburn T.G."/>
            <person name="Beck B.J."/>
            <person name="De Vos P."/>
            <person name="Vandamme P."/>
            <person name="Eisen J.A."/>
            <person name="Garrity G."/>
            <person name="Hugenholtz P."/>
            <person name="Kyrpides N.C."/>
        </authorList>
    </citation>
    <scope>NUCLEOTIDE SEQUENCE [LARGE SCALE GENOMIC DNA]</scope>
    <source>
        <strain evidence="2 3">CGMCC 1.2546</strain>
    </source>
</reference>
<organism evidence="2 3">
    <name type="scientific">Mesorhizobium tianshanense</name>
    <dbReference type="NCBI Taxonomy" id="39844"/>
    <lineage>
        <taxon>Bacteria</taxon>
        <taxon>Pseudomonadati</taxon>
        <taxon>Pseudomonadota</taxon>
        <taxon>Alphaproteobacteria</taxon>
        <taxon>Hyphomicrobiales</taxon>
        <taxon>Phyllobacteriaceae</taxon>
        <taxon>Mesorhizobium</taxon>
    </lineage>
</organism>
<accession>A0A562N465</accession>
<proteinExistence type="predicted"/>
<evidence type="ECO:0000313" key="2">
    <source>
        <dbReference type="EMBL" id="TWI26967.1"/>
    </source>
</evidence>
<comment type="caution">
    <text evidence="2">The sequence shown here is derived from an EMBL/GenBank/DDBJ whole genome shotgun (WGS) entry which is preliminary data.</text>
</comment>
<dbReference type="OrthoDB" id="8477025at2"/>
<evidence type="ECO:0000256" key="1">
    <source>
        <dbReference type="SAM" id="MobiDB-lite"/>
    </source>
</evidence>
<evidence type="ECO:0000313" key="3">
    <source>
        <dbReference type="Proteomes" id="UP000317122"/>
    </source>
</evidence>
<protein>
    <submittedName>
        <fullName evidence="2">Uncharacterized protein</fullName>
    </submittedName>
</protein>
<feature type="region of interest" description="Disordered" evidence="1">
    <location>
        <begin position="452"/>
        <end position="509"/>
    </location>
</feature>
<keyword evidence="3" id="KW-1185">Reference proteome</keyword>
<sequence length="509" mass="54983">MSSNRKAKKPSFDNDQKKELKQHAIGLMRGLLQGAIRVGDPKPFDFGELGGTFFEGFTARFTPLFVEARREFVVLAARMLKAKSAHEPTLLNLCLTAAQNCIKQLDPQASPQKADETIDHCADKLVADALAEGGKEYIEIAPNFLIAPNGYDGPIKIGRVTSMRTDDAVASTTALAGNKKVTLVKCGYPNIEFVNGALLIGMPAMVFVVEVPAARQNVAEEAKWLIDVAISFIRLMGTGWSSRFPGIGDIEPHPTLPTDPRRSHVTINGTTVSAGGAQGVRAYDVDLAIAAQLSDQSMQELADLLFDATEKALAGRVAQGLGWITRGRQSLDRAERLLAFFTALEALLTNNDTSAPVTQTISRFVSIICTNDIETRVEVFNQVKSLYGVRSKVVHGGKREVLWKDVNVLQGYVEVVFQVVLKQCDLTMAHSRFNDSLAVASHGLPWEFALPENVATGEPGDDADVQEADSAKSGEPEEEGKSGEENAAAKAKAPNESNETPGDPDLQPP</sequence>
<dbReference type="Proteomes" id="UP000317122">
    <property type="component" value="Unassembled WGS sequence"/>
</dbReference>
<gene>
    <name evidence="2" type="ORF">IQ26_05663</name>
</gene>
<name>A0A562N465_9HYPH</name>
<dbReference type="RefSeq" id="WP_145721647.1">
    <property type="nucleotide sequence ID" value="NZ_BSPF01000015.1"/>
</dbReference>
<dbReference type="AlphaFoldDB" id="A0A562N465"/>
<feature type="compositionally biased region" description="Basic and acidic residues" evidence="1">
    <location>
        <begin position="469"/>
        <end position="484"/>
    </location>
</feature>
<feature type="compositionally biased region" description="Low complexity" evidence="1">
    <location>
        <begin position="485"/>
        <end position="499"/>
    </location>
</feature>
<dbReference type="EMBL" id="VLKT01000044">
    <property type="protein sequence ID" value="TWI26967.1"/>
    <property type="molecule type" value="Genomic_DNA"/>
</dbReference>